<feature type="compositionally biased region" description="Basic and acidic residues" evidence="1">
    <location>
        <begin position="268"/>
        <end position="281"/>
    </location>
</feature>
<feature type="region of interest" description="Disordered" evidence="1">
    <location>
        <begin position="259"/>
        <end position="288"/>
    </location>
</feature>
<dbReference type="Gene3D" id="2.60.40.10">
    <property type="entry name" value="Immunoglobulins"/>
    <property type="match status" value="1"/>
</dbReference>
<keyword evidence="3" id="KW-1185">Reference proteome</keyword>
<dbReference type="EMBL" id="CASHTH010003881">
    <property type="protein sequence ID" value="CAI8050626.1"/>
    <property type="molecule type" value="Genomic_DNA"/>
</dbReference>
<feature type="compositionally biased region" description="Low complexity" evidence="1">
    <location>
        <begin position="366"/>
        <end position="376"/>
    </location>
</feature>
<feature type="region of interest" description="Disordered" evidence="1">
    <location>
        <begin position="969"/>
        <end position="999"/>
    </location>
</feature>
<dbReference type="PANTHER" id="PTHR21963:SF1">
    <property type="entry name" value="SPERM-ASSOCIATED ANTIGEN 17"/>
    <property type="match status" value="1"/>
</dbReference>
<feature type="compositionally biased region" description="Basic and acidic residues" evidence="1">
    <location>
        <begin position="978"/>
        <end position="999"/>
    </location>
</feature>
<accession>A0AA35TN34</accession>
<dbReference type="GO" id="GO:1990716">
    <property type="term" value="C:axonemal central apparatus"/>
    <property type="evidence" value="ECO:0007669"/>
    <property type="project" value="TreeGrafter"/>
</dbReference>
<dbReference type="AlphaFoldDB" id="A0AA35TN34"/>
<feature type="region of interest" description="Disordered" evidence="1">
    <location>
        <begin position="92"/>
        <end position="121"/>
    </location>
</feature>
<feature type="compositionally biased region" description="Low complexity" evidence="1">
    <location>
        <begin position="98"/>
        <end position="109"/>
    </location>
</feature>
<dbReference type="InterPro" id="IPR026173">
    <property type="entry name" value="SPAG17"/>
</dbReference>
<feature type="region of interest" description="Disordered" evidence="1">
    <location>
        <begin position="826"/>
        <end position="944"/>
    </location>
</feature>
<dbReference type="GO" id="GO:0005576">
    <property type="term" value="C:extracellular region"/>
    <property type="evidence" value="ECO:0007669"/>
    <property type="project" value="GOC"/>
</dbReference>
<gene>
    <name evidence="2" type="ORF">GBAR_LOCUS27782</name>
</gene>
<evidence type="ECO:0000256" key="1">
    <source>
        <dbReference type="SAM" id="MobiDB-lite"/>
    </source>
</evidence>
<dbReference type="Pfam" id="PF14874">
    <property type="entry name" value="PapD-like"/>
    <property type="match status" value="1"/>
</dbReference>
<feature type="compositionally biased region" description="Polar residues" evidence="1">
    <location>
        <begin position="928"/>
        <end position="941"/>
    </location>
</feature>
<evidence type="ECO:0000313" key="3">
    <source>
        <dbReference type="Proteomes" id="UP001174909"/>
    </source>
</evidence>
<feature type="region of interest" description="Disordered" evidence="1">
    <location>
        <begin position="1"/>
        <end position="43"/>
    </location>
</feature>
<dbReference type="GO" id="GO:0003351">
    <property type="term" value="P:epithelial cilium movement involved in extracellular fluid movement"/>
    <property type="evidence" value="ECO:0007669"/>
    <property type="project" value="TreeGrafter"/>
</dbReference>
<proteinExistence type="predicted"/>
<protein>
    <submittedName>
        <fullName evidence="2">Sperm-associated antigen 17</fullName>
    </submittedName>
</protein>
<dbReference type="Proteomes" id="UP001174909">
    <property type="component" value="Unassembled WGS sequence"/>
</dbReference>
<dbReference type="PANTHER" id="PTHR21963">
    <property type="entry name" value="PF6"/>
    <property type="match status" value="1"/>
</dbReference>
<dbReference type="InterPro" id="IPR013783">
    <property type="entry name" value="Ig-like_fold"/>
</dbReference>
<reference evidence="2" key="1">
    <citation type="submission" date="2023-03" db="EMBL/GenBank/DDBJ databases">
        <authorList>
            <person name="Steffen K."/>
            <person name="Cardenas P."/>
        </authorList>
    </citation>
    <scope>NUCLEOTIDE SEQUENCE</scope>
</reference>
<feature type="compositionally biased region" description="Low complexity" evidence="1">
    <location>
        <begin position="846"/>
        <end position="861"/>
    </location>
</feature>
<organism evidence="2 3">
    <name type="scientific">Geodia barretti</name>
    <name type="common">Barrett's horny sponge</name>
    <dbReference type="NCBI Taxonomy" id="519541"/>
    <lineage>
        <taxon>Eukaryota</taxon>
        <taxon>Metazoa</taxon>
        <taxon>Porifera</taxon>
        <taxon>Demospongiae</taxon>
        <taxon>Heteroscleromorpha</taxon>
        <taxon>Tetractinellida</taxon>
        <taxon>Astrophorina</taxon>
        <taxon>Geodiidae</taxon>
        <taxon>Geodia</taxon>
    </lineage>
</organism>
<sequence>MTKEDLNNSSSKIEESEEKENQEAGTGTEGGDQLPTARVVAGIPQPPLGVKFSSITAQFRDSLRVSLSQFGPAGNGELPFQPVKPEILLETVTTDGASSSSESRPQSQQTLQKMGKKQMEQLLEQQRQLEEQKKRERAEAQADFDARCSALQRQNKYQQLFASTPYGLHVRLQVDVDLEADPETTDGSDGRIVVSQSYPAQGPRRNIPSLSLATRDEVERYCLPDGSVLCFLRDGSVSVLCPDGHVYHTATQSLSNLYQQNDSSGATDSHKEEDQRNEENSTQHTYSDTKVTFADHLMDRVGSKERKKLSQMVWVVTTPSGQRYLWRCPTPAKPTHQTQDKGESEAAPALGEADTDPDGASNTITQQQQQEKQGGKIVPLPEAQLVSATDPVTKQVLITREDNVTLLEYPDGSFVAEHADGTRITTATAQESDSTLPYEILIECPGFARVTHTATKQSLVEFPDGSTVVGSTNGKYTVGNKAQYKLEVEPGGEARCCLQPADSTAYSFTLDHTGTGNILIAKAKKSKVKFSVDRDGVPSVSGSGAISLHPAFSPRYFVVPSTGSPYQVLSKSEADSYLSEMESQPDTTIIKGEAVPGFEGTTIAVMTNLKEENPAIMPYKNGSIVPENLSLAFPPVNGQKRATKDRKRFGVGVGKSLHILPITHAKEVEVKETEAPKALRCRQFVILDQFNETSRDQVCKDLASYISWREQQEAREDDLLPVDPRDPSEIRAAQQLKSRWLNKTTGNVLSSALLHVQQSSDPTSDGRQKEQGENSTKFLNGIRCDLEEAERNRIALRNHTVPQYFDSDSGREFLRSQSPDMTALAKQLAQPRVRQAHHPPNDPSHSSTPSSLQSTSIILQPDGGVDSPLLQQGEVESPDMGDIDTASVSSTSKLRPTHPTPDHARGLCTPTDVRPSNPTPFGADRQTHSPAPSLISNTPGATPQKMVGGVVVDEQQGERSVSFILPPRRPSLIVGENSPDHPELQRGSKPHNTVEDATRRKVRTCSTMGVGSGVVRGLEATPQSLDFGTIQEGRSYARSLVLKNVGIDPCRFRIKQPPPSTGIRVIYTPGPVAAGMTRKCEVELFAIAVGLVGRSGTGQVSHSLEVVSETNTLHVPILAAVLTASEDRHNSLAPAEGVRQIQRPSSSREDYTRPRAIGTK</sequence>
<name>A0AA35TN34_GEOBA</name>
<comment type="caution">
    <text evidence="2">The sequence shown here is derived from an EMBL/GenBank/DDBJ whole genome shotgun (WGS) entry which is preliminary data.</text>
</comment>
<feature type="region of interest" description="Disordered" evidence="1">
    <location>
        <begin position="1132"/>
        <end position="1160"/>
    </location>
</feature>
<dbReference type="GO" id="GO:1904158">
    <property type="term" value="P:axonemal central apparatus assembly"/>
    <property type="evidence" value="ECO:0007669"/>
    <property type="project" value="TreeGrafter"/>
</dbReference>
<feature type="region of interest" description="Disordered" evidence="1">
    <location>
        <begin position="757"/>
        <end position="779"/>
    </location>
</feature>
<feature type="region of interest" description="Disordered" evidence="1">
    <location>
        <begin position="326"/>
        <end position="376"/>
    </location>
</feature>
<evidence type="ECO:0000313" key="2">
    <source>
        <dbReference type="EMBL" id="CAI8050626.1"/>
    </source>
</evidence>